<keyword evidence="1" id="KW-0812">Transmembrane</keyword>
<feature type="transmembrane region" description="Helical" evidence="1">
    <location>
        <begin position="145"/>
        <end position="163"/>
    </location>
</feature>
<dbReference type="Pfam" id="PF07758">
    <property type="entry name" value="DUF1614"/>
    <property type="match status" value="1"/>
</dbReference>
<feature type="transmembrane region" description="Helical" evidence="1">
    <location>
        <begin position="169"/>
        <end position="189"/>
    </location>
</feature>
<keyword evidence="1" id="KW-1133">Transmembrane helix</keyword>
<dbReference type="EMBL" id="CP005290">
    <property type="protein sequence ID" value="AGK62138.1"/>
    <property type="molecule type" value="Genomic_DNA"/>
</dbReference>
<feature type="transmembrane region" description="Helical" evidence="1">
    <location>
        <begin position="117"/>
        <end position="133"/>
    </location>
</feature>
<feature type="transmembrane region" description="Helical" evidence="1">
    <location>
        <begin position="201"/>
        <end position="227"/>
    </location>
</feature>
<name>N0BGK6_9EURY</name>
<dbReference type="AlphaFoldDB" id="N0BGK6"/>
<organism evidence="2 3">
    <name type="scientific">Archaeoglobus sulfaticallidus PM70-1</name>
    <dbReference type="NCBI Taxonomy" id="387631"/>
    <lineage>
        <taxon>Archaea</taxon>
        <taxon>Methanobacteriati</taxon>
        <taxon>Methanobacteriota</taxon>
        <taxon>Archaeoglobi</taxon>
        <taxon>Archaeoglobales</taxon>
        <taxon>Archaeoglobaceae</taxon>
        <taxon>Archaeoglobus</taxon>
    </lineage>
</organism>
<feature type="transmembrane region" description="Helical" evidence="1">
    <location>
        <begin position="9"/>
        <end position="29"/>
    </location>
</feature>
<gene>
    <name evidence="2" type="ORF">Asulf_02185</name>
</gene>
<proteinExistence type="predicted"/>
<evidence type="ECO:0000313" key="2">
    <source>
        <dbReference type="EMBL" id="AGK62138.1"/>
    </source>
</evidence>
<dbReference type="OrthoDB" id="46118at2157"/>
<dbReference type="KEGG" id="ast:Asulf_02185"/>
<feature type="transmembrane region" description="Helical" evidence="1">
    <location>
        <begin position="35"/>
        <end position="59"/>
    </location>
</feature>
<sequence>MRDYIFPPLIFPLFLILIFFPFLLLIFFLTTPKVFQILFGLSYSQALTVFFMIVIGSFINIPLVEKEGKEVVREYNFFGIIYQVRQRSKMTVAVNLGGCIFPSLIAVKLLLSLPLTPWIIAFILTSIIIYFNAKPVRGVGIAVPMFLPPLISVLTSYFIISFFGLDMYLLPKFAYAVGVLAVLFGADILHLKDLEKIGSGVISIGGAGTFDGIFLTGIFSVILSVLLF</sequence>
<dbReference type="GeneID" id="15393817"/>
<dbReference type="RefSeq" id="WP_015591734.1">
    <property type="nucleotide sequence ID" value="NC_021169.1"/>
</dbReference>
<evidence type="ECO:0000313" key="3">
    <source>
        <dbReference type="Proteomes" id="UP000013307"/>
    </source>
</evidence>
<dbReference type="STRING" id="387631.Asulf_02185"/>
<keyword evidence="3" id="KW-1185">Reference proteome</keyword>
<evidence type="ECO:0000256" key="1">
    <source>
        <dbReference type="SAM" id="Phobius"/>
    </source>
</evidence>
<dbReference type="eggNOG" id="arCOG02159">
    <property type="taxonomic scope" value="Archaea"/>
</dbReference>
<protein>
    <submittedName>
        <fullName evidence="2">Putative membrane protein</fullName>
    </submittedName>
</protein>
<dbReference type="InterPro" id="IPR011672">
    <property type="entry name" value="DUF1614"/>
</dbReference>
<accession>N0BGK6</accession>
<dbReference type="HOGENOM" id="CLU_082100_0_0_2"/>
<dbReference type="Proteomes" id="UP000013307">
    <property type="component" value="Chromosome"/>
</dbReference>
<keyword evidence="1" id="KW-0472">Membrane</keyword>
<reference evidence="2 3" key="1">
    <citation type="journal article" date="2013" name="Genome Announc.">
        <title>Complete Genome Sequence of the Thermophilic and Facultatively Chemolithoautotrophic Sulfate Reducer Archaeoglobus sulfaticallidus Strain PM70-1T.</title>
        <authorList>
            <person name="Stokke R."/>
            <person name="Hocking W.P."/>
            <person name="Steinsbu B.O."/>
            <person name="Steen I.H."/>
        </authorList>
    </citation>
    <scope>NUCLEOTIDE SEQUENCE [LARGE SCALE GENOMIC DNA]</scope>
    <source>
        <strain evidence="2">PM70-1</strain>
    </source>
</reference>